<reference evidence="2 3" key="1">
    <citation type="submission" date="2018-02" db="EMBL/GenBank/DDBJ databases">
        <title>Genomic analysis of the strain RR4-38 isolated from a seawater recirculating aquaculture system.</title>
        <authorList>
            <person name="Kim Y.-S."/>
            <person name="Jang Y.H."/>
            <person name="Kim K.-H."/>
        </authorList>
    </citation>
    <scope>NUCLEOTIDE SEQUENCE [LARGE SCALE GENOMIC DNA]</scope>
    <source>
        <strain evidence="2 3">RR4-38</strain>
    </source>
</reference>
<protein>
    <submittedName>
        <fullName evidence="2">FAD-dependent oxidoreductase</fullName>
    </submittedName>
</protein>
<gene>
    <name evidence="2" type="ORF">C5O00_05040</name>
</gene>
<dbReference type="EMBL" id="CP027062">
    <property type="protein sequence ID" value="AVI50567.1"/>
    <property type="molecule type" value="Genomic_DNA"/>
</dbReference>
<accession>A0A2S0HV60</accession>
<feature type="domain" description="FAD dependent oxidoreductase" evidence="1">
    <location>
        <begin position="22"/>
        <end position="378"/>
    </location>
</feature>
<dbReference type="PROSITE" id="PS51257">
    <property type="entry name" value="PROKAR_LIPOPROTEIN"/>
    <property type="match status" value="1"/>
</dbReference>
<dbReference type="Proteomes" id="UP000238442">
    <property type="component" value="Chromosome"/>
</dbReference>
<sequence>MKKFQNNNLSYWERKTWLSNIDFAIVGSGIVGLSCALSLRKRYPDKKIVVFERGILPSGASTKNAGFACFGSVSEILDDLESHTEEEVVAIIKNRIQGLTLLRKTIGDQAMRFYQYGGYEIFTSEDKSFFEECRSKIPYVNQLMKRAGFTQKEVFLFKNDPFSFKNTQKQVVFNQFEGQLDTGFMMNSLIQKTLKNDIFILNSTSIDSFSVEKDKISLDLANFGEISVEKLFIATNGFAKQFFNEDLQPARAQVLITKPIENLHIKGTFHLDRGYYYFRNVDNRILLGGGRNLDFKTEETVQTGLTELVQHKLEQLLSTTILPNTPFEIDSRWSGIMGVGGKKKPIVKKIDDNVFCGVRLGGMGVAIGSSVGKQLADLVDS</sequence>
<dbReference type="InterPro" id="IPR006076">
    <property type="entry name" value="FAD-dep_OxRdtase"/>
</dbReference>
<dbReference type="PANTHER" id="PTHR13847">
    <property type="entry name" value="SARCOSINE DEHYDROGENASE-RELATED"/>
    <property type="match status" value="1"/>
</dbReference>
<dbReference type="OrthoDB" id="1491488at2"/>
<evidence type="ECO:0000259" key="1">
    <source>
        <dbReference type="Pfam" id="PF01266"/>
    </source>
</evidence>
<dbReference type="AlphaFoldDB" id="A0A2S0HV60"/>
<evidence type="ECO:0000313" key="3">
    <source>
        <dbReference type="Proteomes" id="UP000238442"/>
    </source>
</evidence>
<organism evidence="2 3">
    <name type="scientific">Pukyongia salina</name>
    <dbReference type="NCBI Taxonomy" id="2094025"/>
    <lineage>
        <taxon>Bacteria</taxon>
        <taxon>Pseudomonadati</taxon>
        <taxon>Bacteroidota</taxon>
        <taxon>Flavobacteriia</taxon>
        <taxon>Flavobacteriales</taxon>
        <taxon>Flavobacteriaceae</taxon>
        <taxon>Pukyongia</taxon>
    </lineage>
</organism>
<proteinExistence type="predicted"/>
<keyword evidence="3" id="KW-1185">Reference proteome</keyword>
<dbReference type="GO" id="GO:0005737">
    <property type="term" value="C:cytoplasm"/>
    <property type="evidence" value="ECO:0007669"/>
    <property type="project" value="TreeGrafter"/>
</dbReference>
<dbReference type="SUPFAM" id="SSF51905">
    <property type="entry name" value="FAD/NAD(P)-binding domain"/>
    <property type="match status" value="1"/>
</dbReference>
<dbReference type="PANTHER" id="PTHR13847:SF281">
    <property type="entry name" value="FAD DEPENDENT OXIDOREDUCTASE DOMAIN-CONTAINING PROTEIN"/>
    <property type="match status" value="1"/>
</dbReference>
<evidence type="ECO:0000313" key="2">
    <source>
        <dbReference type="EMBL" id="AVI50567.1"/>
    </source>
</evidence>
<dbReference type="Pfam" id="PF01266">
    <property type="entry name" value="DAO"/>
    <property type="match status" value="1"/>
</dbReference>
<dbReference type="KEGG" id="aue:C5O00_05040"/>
<dbReference type="InterPro" id="IPR036188">
    <property type="entry name" value="FAD/NAD-bd_sf"/>
</dbReference>
<dbReference type="RefSeq" id="WP_105215505.1">
    <property type="nucleotide sequence ID" value="NZ_CP027062.1"/>
</dbReference>
<dbReference type="Gene3D" id="3.50.50.60">
    <property type="entry name" value="FAD/NAD(P)-binding domain"/>
    <property type="match status" value="1"/>
</dbReference>
<dbReference type="Gene3D" id="3.30.9.10">
    <property type="entry name" value="D-Amino Acid Oxidase, subunit A, domain 2"/>
    <property type="match status" value="1"/>
</dbReference>
<name>A0A2S0HV60_9FLAO</name>